<dbReference type="GO" id="GO:0016301">
    <property type="term" value="F:kinase activity"/>
    <property type="evidence" value="ECO:0007669"/>
    <property type="project" value="UniProtKB-KW"/>
</dbReference>
<dbReference type="SUPFAM" id="SSF56112">
    <property type="entry name" value="Protein kinase-like (PK-like)"/>
    <property type="match status" value="1"/>
</dbReference>
<keyword evidence="11" id="KW-1133">Transmembrane helix</keyword>
<evidence type="ECO:0000256" key="6">
    <source>
        <dbReference type="ARBA" id="ARBA00022777"/>
    </source>
</evidence>
<accession>A0ABX5LD64</accession>
<keyword evidence="6 14" id="KW-0418">Kinase</keyword>
<evidence type="ECO:0000259" key="13">
    <source>
        <dbReference type="PROSITE" id="PS51178"/>
    </source>
</evidence>
<dbReference type="CDD" id="cd14014">
    <property type="entry name" value="STKc_PknB_like"/>
    <property type="match status" value="1"/>
</dbReference>
<keyword evidence="3" id="KW-0808">Transferase</keyword>
<dbReference type="PROSITE" id="PS00108">
    <property type="entry name" value="PROTEIN_KINASE_ST"/>
    <property type="match status" value="1"/>
</dbReference>
<evidence type="ECO:0000313" key="14">
    <source>
        <dbReference type="EMBL" id="PWJ61295.1"/>
    </source>
</evidence>
<dbReference type="Gene3D" id="3.30.10.20">
    <property type="match status" value="3"/>
</dbReference>
<dbReference type="InterPro" id="IPR005543">
    <property type="entry name" value="PASTA_dom"/>
</dbReference>
<evidence type="ECO:0000256" key="9">
    <source>
        <dbReference type="ARBA" id="ARBA00048679"/>
    </source>
</evidence>
<dbReference type="EC" id="2.7.11.1" evidence="1"/>
<evidence type="ECO:0000256" key="8">
    <source>
        <dbReference type="ARBA" id="ARBA00047899"/>
    </source>
</evidence>
<evidence type="ECO:0000256" key="10">
    <source>
        <dbReference type="PROSITE-ProRule" id="PRU10141"/>
    </source>
</evidence>
<evidence type="ECO:0000256" key="4">
    <source>
        <dbReference type="ARBA" id="ARBA00022737"/>
    </source>
</evidence>
<organism evidence="14 15">
    <name type="scientific">Rathayibacter iranicus NCPPB 2253 = VKM Ac-1602</name>
    <dbReference type="NCBI Taxonomy" id="1328868"/>
    <lineage>
        <taxon>Bacteria</taxon>
        <taxon>Bacillati</taxon>
        <taxon>Actinomycetota</taxon>
        <taxon>Actinomycetes</taxon>
        <taxon>Micrococcales</taxon>
        <taxon>Microbacteriaceae</taxon>
        <taxon>Rathayibacter</taxon>
    </lineage>
</organism>
<dbReference type="SMART" id="SM00740">
    <property type="entry name" value="PASTA"/>
    <property type="match status" value="2"/>
</dbReference>
<dbReference type="Pfam" id="PF00069">
    <property type="entry name" value="Pkinase"/>
    <property type="match status" value="1"/>
</dbReference>
<evidence type="ECO:0000256" key="2">
    <source>
        <dbReference type="ARBA" id="ARBA00022527"/>
    </source>
</evidence>
<dbReference type="NCBIfam" id="NF033483">
    <property type="entry name" value="PknB_PASTA_kin"/>
    <property type="match status" value="1"/>
</dbReference>
<dbReference type="PANTHER" id="PTHR43289">
    <property type="entry name" value="MITOGEN-ACTIVATED PROTEIN KINASE KINASE KINASE 20-RELATED"/>
    <property type="match status" value="1"/>
</dbReference>
<dbReference type="CDD" id="cd06577">
    <property type="entry name" value="PASTA_pknB"/>
    <property type="match status" value="2"/>
</dbReference>
<name>A0ABX5LD64_9MICO</name>
<dbReference type="RefSeq" id="WP_337189980.1">
    <property type="nucleotide sequence ID" value="NZ_QGDV01000018.1"/>
</dbReference>
<keyword evidence="5 10" id="KW-0547">Nucleotide-binding</keyword>
<proteinExistence type="predicted"/>
<dbReference type="InterPro" id="IPR017441">
    <property type="entry name" value="Protein_kinase_ATP_BS"/>
</dbReference>
<evidence type="ECO:0000313" key="15">
    <source>
        <dbReference type="Proteomes" id="UP000245674"/>
    </source>
</evidence>
<comment type="catalytic activity">
    <reaction evidence="9">
        <text>L-seryl-[protein] + ATP = O-phospho-L-seryl-[protein] + ADP + H(+)</text>
        <dbReference type="Rhea" id="RHEA:17989"/>
        <dbReference type="Rhea" id="RHEA-COMP:9863"/>
        <dbReference type="Rhea" id="RHEA-COMP:11604"/>
        <dbReference type="ChEBI" id="CHEBI:15378"/>
        <dbReference type="ChEBI" id="CHEBI:29999"/>
        <dbReference type="ChEBI" id="CHEBI:30616"/>
        <dbReference type="ChEBI" id="CHEBI:83421"/>
        <dbReference type="ChEBI" id="CHEBI:456216"/>
        <dbReference type="EC" id="2.7.11.1"/>
    </reaction>
</comment>
<dbReference type="PROSITE" id="PS00107">
    <property type="entry name" value="PROTEIN_KINASE_ATP"/>
    <property type="match status" value="1"/>
</dbReference>
<dbReference type="PANTHER" id="PTHR43289:SF6">
    <property type="entry name" value="SERINE_THREONINE-PROTEIN KINASE NEKL-3"/>
    <property type="match status" value="1"/>
</dbReference>
<feature type="domain" description="PASTA" evidence="13">
    <location>
        <begin position="366"/>
        <end position="432"/>
    </location>
</feature>
<keyword evidence="11" id="KW-0472">Membrane</keyword>
<evidence type="ECO:0000256" key="11">
    <source>
        <dbReference type="SAM" id="Phobius"/>
    </source>
</evidence>
<dbReference type="PROSITE" id="PS51178">
    <property type="entry name" value="PASTA"/>
    <property type="match status" value="2"/>
</dbReference>
<dbReference type="SMART" id="SM00220">
    <property type="entry name" value="S_TKc"/>
    <property type="match status" value="1"/>
</dbReference>
<sequence>MRVTDEGRLIAGRYVVGPRLGHGGMSEVHLGTDTRLGRTVAIKELKLSLSSDSAFRLRFRQEAQSASRMSHPTIVRVFDAGEEVSVDGNGSESRRPFIVMEHIEGRLLKDLIAEGPVELDEAVRITEGILTALEYSHRAGVVHRDIKPGNIMLTPSGQVKVMDFGIARAVSDSAATVAQTTAILGTAAYFSPEQAKGEQVDARSDLYSAGIVLFELLTGRAPFRGDTPVAVAYQHVSETPPAPSSINPAVTPALDAVVAHALSKDRYRRFQGAAEFRDDLREAAAGRLPDHRPIDELTTSLFAARSQSGANDSELALRQLAEDNSVVRTQRRPPVLWIWSSIVVLAVIVAALVIWVLTLQPSSTLPSQSREVPALTETTYDSAQATLTGLDLVPSQVVEYSPSVPEGDVIRTDPGSGTIVAPDTVIRVVVSQGPQPVAVPETAGKTLSEAISAITAVGFVEGSQTRENSPTVPGDVVLSASPAAGQEVAPGTPIDLVISSGKVTLPDLVGTSLSSALATLASEKLRLVGVEVPDPSCDSTRANPPITTQSMVPGDVPQGSTIKLGYCAG</sequence>
<dbReference type="Proteomes" id="UP000245674">
    <property type="component" value="Unassembled WGS sequence"/>
</dbReference>
<evidence type="ECO:0000256" key="5">
    <source>
        <dbReference type="ARBA" id="ARBA00022741"/>
    </source>
</evidence>
<keyword evidence="11" id="KW-0812">Transmembrane</keyword>
<keyword evidence="2" id="KW-0723">Serine/threonine-protein kinase</keyword>
<dbReference type="InterPro" id="IPR008271">
    <property type="entry name" value="Ser/Thr_kinase_AS"/>
</dbReference>
<dbReference type="Gene3D" id="1.10.510.10">
    <property type="entry name" value="Transferase(Phosphotransferase) domain 1"/>
    <property type="match status" value="1"/>
</dbReference>
<dbReference type="PROSITE" id="PS50011">
    <property type="entry name" value="PROTEIN_KINASE_DOM"/>
    <property type="match status" value="1"/>
</dbReference>
<feature type="transmembrane region" description="Helical" evidence="11">
    <location>
        <begin position="335"/>
        <end position="357"/>
    </location>
</feature>
<gene>
    <name evidence="14" type="ORF">B0H03_11813</name>
</gene>
<feature type="domain" description="PASTA" evidence="13">
    <location>
        <begin position="433"/>
        <end position="500"/>
    </location>
</feature>
<evidence type="ECO:0000256" key="7">
    <source>
        <dbReference type="ARBA" id="ARBA00022840"/>
    </source>
</evidence>
<comment type="catalytic activity">
    <reaction evidence="8">
        <text>L-threonyl-[protein] + ATP = O-phospho-L-threonyl-[protein] + ADP + H(+)</text>
        <dbReference type="Rhea" id="RHEA:46608"/>
        <dbReference type="Rhea" id="RHEA-COMP:11060"/>
        <dbReference type="Rhea" id="RHEA-COMP:11605"/>
        <dbReference type="ChEBI" id="CHEBI:15378"/>
        <dbReference type="ChEBI" id="CHEBI:30013"/>
        <dbReference type="ChEBI" id="CHEBI:30616"/>
        <dbReference type="ChEBI" id="CHEBI:61977"/>
        <dbReference type="ChEBI" id="CHEBI:456216"/>
        <dbReference type="EC" id="2.7.11.1"/>
    </reaction>
</comment>
<dbReference type="EMBL" id="QGDV01000018">
    <property type="protein sequence ID" value="PWJ61295.1"/>
    <property type="molecule type" value="Genomic_DNA"/>
</dbReference>
<keyword evidence="4" id="KW-0677">Repeat</keyword>
<comment type="caution">
    <text evidence="14">The sequence shown here is derived from an EMBL/GenBank/DDBJ whole genome shotgun (WGS) entry which is preliminary data.</text>
</comment>
<dbReference type="Pfam" id="PF03793">
    <property type="entry name" value="PASTA"/>
    <property type="match status" value="2"/>
</dbReference>
<dbReference type="Gene3D" id="3.30.200.20">
    <property type="entry name" value="Phosphorylase Kinase, domain 1"/>
    <property type="match status" value="1"/>
</dbReference>
<reference evidence="14 15" key="1">
    <citation type="submission" date="2018-03" db="EMBL/GenBank/DDBJ databases">
        <title>Genomic Encyclopedia of Type Strains, Phase III (KMG-III): the genomes of soil and plant-associated and newly described type strains.</title>
        <authorList>
            <person name="Whitman W."/>
        </authorList>
    </citation>
    <scope>NUCLEOTIDE SEQUENCE [LARGE SCALE GENOMIC DNA]</scope>
    <source>
        <strain evidence="14 15">VKM Ac-1602</strain>
    </source>
</reference>
<feature type="domain" description="Protein kinase" evidence="12">
    <location>
        <begin position="14"/>
        <end position="281"/>
    </location>
</feature>
<keyword evidence="15" id="KW-1185">Reference proteome</keyword>
<protein>
    <recommendedName>
        <fullName evidence="1">non-specific serine/threonine protein kinase</fullName>
        <ecNumber evidence="1">2.7.11.1</ecNumber>
    </recommendedName>
</protein>
<dbReference type="InterPro" id="IPR011009">
    <property type="entry name" value="Kinase-like_dom_sf"/>
</dbReference>
<evidence type="ECO:0000256" key="3">
    <source>
        <dbReference type="ARBA" id="ARBA00022679"/>
    </source>
</evidence>
<evidence type="ECO:0000259" key="12">
    <source>
        <dbReference type="PROSITE" id="PS50011"/>
    </source>
</evidence>
<feature type="binding site" evidence="10">
    <location>
        <position position="43"/>
    </location>
    <ligand>
        <name>ATP</name>
        <dbReference type="ChEBI" id="CHEBI:30616"/>
    </ligand>
</feature>
<evidence type="ECO:0000256" key="1">
    <source>
        <dbReference type="ARBA" id="ARBA00012513"/>
    </source>
</evidence>
<dbReference type="InterPro" id="IPR000719">
    <property type="entry name" value="Prot_kinase_dom"/>
</dbReference>
<keyword evidence="7 10" id="KW-0067">ATP-binding</keyword>